<dbReference type="Gene3D" id="3.40.50.1000">
    <property type="entry name" value="HAD superfamily/HAD-like"/>
    <property type="match status" value="1"/>
</dbReference>
<dbReference type="KEGG" id="sesp:BN6_16800"/>
<dbReference type="Gene3D" id="1.10.150.240">
    <property type="entry name" value="Putative phosphatase, domain 2"/>
    <property type="match status" value="1"/>
</dbReference>
<protein>
    <submittedName>
        <fullName evidence="1">Phosphatase</fullName>
    </submittedName>
</protein>
<dbReference type="PANTHER" id="PTHR43434">
    <property type="entry name" value="PHOSPHOGLYCOLATE PHOSPHATASE"/>
    <property type="match status" value="1"/>
</dbReference>
<dbReference type="HOGENOM" id="CLU_045011_19_2_11"/>
<dbReference type="InterPro" id="IPR036412">
    <property type="entry name" value="HAD-like_sf"/>
</dbReference>
<name>K0JU25_SACES</name>
<gene>
    <name evidence="1" type="ordered locus">BN6_16800</name>
</gene>
<dbReference type="eggNOG" id="COG0546">
    <property type="taxonomic scope" value="Bacteria"/>
</dbReference>
<dbReference type="SFLD" id="SFLDS00003">
    <property type="entry name" value="Haloacid_Dehalogenase"/>
    <property type="match status" value="1"/>
</dbReference>
<keyword evidence="2" id="KW-1185">Reference proteome</keyword>
<dbReference type="BioCyc" id="SESP1179773:BN6_RS08245-MONOMER"/>
<accession>K0JU25</accession>
<dbReference type="SFLD" id="SFLDG01129">
    <property type="entry name" value="C1.5:_HAD__Beta-PGM__Phosphata"/>
    <property type="match status" value="1"/>
</dbReference>
<dbReference type="InterPro" id="IPR023198">
    <property type="entry name" value="PGP-like_dom2"/>
</dbReference>
<dbReference type="InterPro" id="IPR050155">
    <property type="entry name" value="HAD-like_hydrolase_sf"/>
</dbReference>
<proteinExistence type="predicted"/>
<dbReference type="Proteomes" id="UP000006281">
    <property type="component" value="Chromosome"/>
</dbReference>
<dbReference type="GO" id="GO:0005829">
    <property type="term" value="C:cytosol"/>
    <property type="evidence" value="ECO:0007669"/>
    <property type="project" value="TreeGrafter"/>
</dbReference>
<dbReference type="GO" id="GO:0008967">
    <property type="term" value="F:phosphoglycolate phosphatase activity"/>
    <property type="evidence" value="ECO:0007669"/>
    <property type="project" value="TreeGrafter"/>
</dbReference>
<reference evidence="1 2" key="1">
    <citation type="journal article" date="2012" name="BMC Genomics">
        <title>Complete genome sequence of Saccharothrix espanaensis DSM 44229T and comparison to the other completely sequenced Pseudonocardiaceae.</title>
        <authorList>
            <person name="Strobel T."/>
            <person name="Al-Dilaimi A."/>
            <person name="Blom J."/>
            <person name="Gessner A."/>
            <person name="Kalinowski J."/>
            <person name="Luzhetska M."/>
            <person name="Puhler A."/>
            <person name="Szczepanowski R."/>
            <person name="Bechthold A."/>
            <person name="Ruckert C."/>
        </authorList>
    </citation>
    <scope>NUCLEOTIDE SEQUENCE [LARGE SCALE GENOMIC DNA]</scope>
    <source>
        <strain evidence="2">ATCC 51144 / DSM 44229 / JCM 9112 / NBRC 15066 / NRRL 15764</strain>
    </source>
</reference>
<dbReference type="GO" id="GO:0006281">
    <property type="term" value="P:DNA repair"/>
    <property type="evidence" value="ECO:0007669"/>
    <property type="project" value="TreeGrafter"/>
</dbReference>
<dbReference type="InterPro" id="IPR023214">
    <property type="entry name" value="HAD_sf"/>
</dbReference>
<dbReference type="Pfam" id="PF13242">
    <property type="entry name" value="Hydrolase_like"/>
    <property type="match status" value="1"/>
</dbReference>
<evidence type="ECO:0000313" key="1">
    <source>
        <dbReference type="EMBL" id="CCH29002.1"/>
    </source>
</evidence>
<dbReference type="PATRIC" id="fig|1179773.3.peg.1685"/>
<sequence length="215" mass="23253">MPVTNAVKHVVWDWNGTLLDDAHAMLGAVNRVCLHYGRAAVELDEWRAMFSRPLPACYERLLGRALSVDDWAHIDLLYHDEYRTLLDTCGLATGVPDLLRGWAGTQSLLSMWFHDELVPLVAEHGLTGLFTRVDGLLRDTGGGSKAGHLADHLARLALDPADVVLIGDVVDDAEAARHVGARAVLVTTGMGDRPRLEATGVPVVDSIPEALALLA</sequence>
<dbReference type="PANTHER" id="PTHR43434:SF1">
    <property type="entry name" value="PHOSPHOGLYCOLATE PHOSPHATASE"/>
    <property type="match status" value="1"/>
</dbReference>
<dbReference type="AlphaFoldDB" id="K0JU25"/>
<dbReference type="SUPFAM" id="SSF56784">
    <property type="entry name" value="HAD-like"/>
    <property type="match status" value="1"/>
</dbReference>
<dbReference type="STRING" id="1179773.BN6_16800"/>
<organism evidence="1 2">
    <name type="scientific">Saccharothrix espanaensis (strain ATCC 51144 / DSM 44229 / JCM 9112 / NBRC 15066 / NRRL 15764)</name>
    <dbReference type="NCBI Taxonomy" id="1179773"/>
    <lineage>
        <taxon>Bacteria</taxon>
        <taxon>Bacillati</taxon>
        <taxon>Actinomycetota</taxon>
        <taxon>Actinomycetes</taxon>
        <taxon>Pseudonocardiales</taxon>
        <taxon>Pseudonocardiaceae</taxon>
        <taxon>Saccharothrix</taxon>
    </lineage>
</organism>
<evidence type="ECO:0000313" key="2">
    <source>
        <dbReference type="Proteomes" id="UP000006281"/>
    </source>
</evidence>
<dbReference type="EMBL" id="HE804045">
    <property type="protein sequence ID" value="CCH29002.1"/>
    <property type="molecule type" value="Genomic_DNA"/>
</dbReference>